<evidence type="ECO:0008006" key="4">
    <source>
        <dbReference type="Google" id="ProtNLM"/>
    </source>
</evidence>
<sequence length="172" mass="18575">MTWQTFSANGAAYTGYASIDIGAPRLDGQSTPRTGWLKRNGGSYSKTTYAPLWNWALHNGRVVTLGSWAAGAFVFADNGNGTFKLPDNRGEFERVWDDGRGIDSGRNFGSQQSDDIQSHSHTQRYQVLTNRQSGTGDWFAVSGSTTNGAQTGSSGGSETRPRNVALLGTIKF</sequence>
<evidence type="ECO:0000313" key="3">
    <source>
        <dbReference type="Proteomes" id="UP000309667"/>
    </source>
</evidence>
<keyword evidence="3" id="KW-1185">Reference proteome</keyword>
<proteinExistence type="predicted"/>
<evidence type="ECO:0000313" key="2">
    <source>
        <dbReference type="EMBL" id="THV13868.1"/>
    </source>
</evidence>
<organism evidence="2 3">
    <name type="scientific">Rhizobium rhizophilum</name>
    <dbReference type="NCBI Taxonomy" id="1850373"/>
    <lineage>
        <taxon>Bacteria</taxon>
        <taxon>Pseudomonadati</taxon>
        <taxon>Pseudomonadota</taxon>
        <taxon>Alphaproteobacteria</taxon>
        <taxon>Hyphomicrobiales</taxon>
        <taxon>Rhizobiaceae</taxon>
        <taxon>Rhizobium/Agrobacterium group</taxon>
        <taxon>Rhizobium</taxon>
    </lineage>
</organism>
<dbReference type="Proteomes" id="UP000309667">
    <property type="component" value="Unassembled WGS sequence"/>
</dbReference>
<feature type="region of interest" description="Disordered" evidence="1">
    <location>
        <begin position="138"/>
        <end position="162"/>
    </location>
</feature>
<reference evidence="2 3" key="1">
    <citation type="submission" date="2019-04" db="EMBL/GenBank/DDBJ databases">
        <title>Genome sequence of strain 7209-2.</title>
        <authorList>
            <person name="Gao J."/>
            <person name="Sun J."/>
        </authorList>
    </citation>
    <scope>NUCLEOTIDE SEQUENCE [LARGE SCALE GENOMIC DNA]</scope>
    <source>
        <strain evidence="2 3">7209-2</strain>
    </source>
</reference>
<name>A0ABY2QU35_9HYPH</name>
<dbReference type="RefSeq" id="WP_136558558.1">
    <property type="nucleotide sequence ID" value="NZ_STGT01000003.1"/>
</dbReference>
<gene>
    <name evidence="2" type="ORF">E9677_13285</name>
</gene>
<accession>A0ABY2QU35</accession>
<protein>
    <recommendedName>
        <fullName evidence="4">Tail fiber protein</fullName>
    </recommendedName>
</protein>
<evidence type="ECO:0000256" key="1">
    <source>
        <dbReference type="SAM" id="MobiDB-lite"/>
    </source>
</evidence>
<feature type="compositionally biased region" description="Polar residues" evidence="1">
    <location>
        <begin position="142"/>
        <end position="152"/>
    </location>
</feature>
<dbReference type="InterPro" id="IPR037053">
    <property type="entry name" value="Phage_tail_collar_dom_sf"/>
</dbReference>
<dbReference type="Gene3D" id="3.90.1340.10">
    <property type="entry name" value="Phage tail collar domain"/>
    <property type="match status" value="1"/>
</dbReference>
<dbReference type="EMBL" id="STGT01000003">
    <property type="protein sequence ID" value="THV13868.1"/>
    <property type="molecule type" value="Genomic_DNA"/>
</dbReference>
<dbReference type="SUPFAM" id="SSF88874">
    <property type="entry name" value="Receptor-binding domain of short tail fibre protein gp12"/>
    <property type="match status" value="1"/>
</dbReference>
<comment type="caution">
    <text evidence="2">The sequence shown here is derived from an EMBL/GenBank/DDBJ whole genome shotgun (WGS) entry which is preliminary data.</text>
</comment>